<dbReference type="Pfam" id="PF03358">
    <property type="entry name" value="FMN_red"/>
    <property type="match status" value="1"/>
</dbReference>
<feature type="domain" description="NADPH-dependent FMN reductase-like" evidence="1">
    <location>
        <begin position="3"/>
        <end position="150"/>
    </location>
</feature>
<dbReference type="Gene3D" id="3.40.50.360">
    <property type="match status" value="1"/>
</dbReference>
<reference evidence="2 3" key="1">
    <citation type="submission" date="2023-06" db="EMBL/GenBank/DDBJ databases">
        <title>Pelomonas sp. PFR6 16S ribosomal RNA gene Genome sequencing and assembly.</title>
        <authorList>
            <person name="Woo H."/>
        </authorList>
    </citation>
    <scope>NUCLEOTIDE SEQUENCE [LARGE SCALE GENOMIC DNA]</scope>
    <source>
        <strain evidence="2 3">PFR6</strain>
    </source>
</reference>
<dbReference type="PANTHER" id="PTHR30543:SF21">
    <property type="entry name" value="NAD(P)H-DEPENDENT FMN REDUCTASE LOT6"/>
    <property type="match status" value="1"/>
</dbReference>
<name>A0ABT8DWE2_9BURK</name>
<dbReference type="InterPro" id="IPR029039">
    <property type="entry name" value="Flavoprotein-like_sf"/>
</dbReference>
<proteinExistence type="predicted"/>
<dbReference type="RefSeq" id="WP_290360906.1">
    <property type="nucleotide sequence ID" value="NZ_JAUHHC010000005.1"/>
</dbReference>
<evidence type="ECO:0000259" key="1">
    <source>
        <dbReference type="Pfam" id="PF03358"/>
    </source>
</evidence>
<sequence>MPTIVALSGSLRQASYNTALLRAAQPLAPPELKLELHTLHGIPLYDADVEAQGTPAAVTALREAIRAADGLLICTPEYNHSIPGVLKNGLDWISRPPAEGRKTFAGKPTALIGATPGGFGTQLSQQAMLGVLRAFGVDFWFGGQLLVSHADQLFAADGALQDEKLKSQLAGFLQGFSRFIAQRRKE</sequence>
<dbReference type="EMBL" id="JAUHHC010000005">
    <property type="protein sequence ID" value="MDN3922610.1"/>
    <property type="molecule type" value="Genomic_DNA"/>
</dbReference>
<dbReference type="PANTHER" id="PTHR30543">
    <property type="entry name" value="CHROMATE REDUCTASE"/>
    <property type="match status" value="1"/>
</dbReference>
<dbReference type="Proteomes" id="UP001228044">
    <property type="component" value="Unassembled WGS sequence"/>
</dbReference>
<evidence type="ECO:0000313" key="3">
    <source>
        <dbReference type="Proteomes" id="UP001228044"/>
    </source>
</evidence>
<dbReference type="GO" id="GO:0016491">
    <property type="term" value="F:oxidoreductase activity"/>
    <property type="evidence" value="ECO:0007669"/>
    <property type="project" value="UniProtKB-KW"/>
</dbReference>
<accession>A0ABT8DWE2</accession>
<dbReference type="InterPro" id="IPR050712">
    <property type="entry name" value="NAD(P)H-dep_reductase"/>
</dbReference>
<comment type="caution">
    <text evidence="2">The sequence shown here is derived from an EMBL/GenBank/DDBJ whole genome shotgun (WGS) entry which is preliminary data.</text>
</comment>
<keyword evidence="3" id="KW-1185">Reference proteome</keyword>
<keyword evidence="2" id="KW-0560">Oxidoreductase</keyword>
<evidence type="ECO:0000313" key="2">
    <source>
        <dbReference type="EMBL" id="MDN3922610.1"/>
    </source>
</evidence>
<dbReference type="EC" id="1.-.-.-" evidence="2"/>
<protein>
    <submittedName>
        <fullName evidence="2">NADPH-dependent FMN reductase</fullName>
        <ecNumber evidence="2">1.-.-.-</ecNumber>
    </submittedName>
</protein>
<dbReference type="InterPro" id="IPR005025">
    <property type="entry name" value="FMN_Rdtase-like_dom"/>
</dbReference>
<gene>
    <name evidence="2" type="ORF">QWJ38_20150</name>
</gene>
<dbReference type="SUPFAM" id="SSF52218">
    <property type="entry name" value="Flavoproteins"/>
    <property type="match status" value="1"/>
</dbReference>
<organism evidence="2 3">
    <name type="scientific">Roseateles violae</name>
    <dbReference type="NCBI Taxonomy" id="3058042"/>
    <lineage>
        <taxon>Bacteria</taxon>
        <taxon>Pseudomonadati</taxon>
        <taxon>Pseudomonadota</taxon>
        <taxon>Betaproteobacteria</taxon>
        <taxon>Burkholderiales</taxon>
        <taxon>Sphaerotilaceae</taxon>
        <taxon>Roseateles</taxon>
    </lineage>
</organism>